<dbReference type="GO" id="GO:0016779">
    <property type="term" value="F:nucleotidyltransferase activity"/>
    <property type="evidence" value="ECO:0007669"/>
    <property type="project" value="UniProtKB-KW"/>
</dbReference>
<keyword evidence="3" id="KW-0819">tRNA processing</keyword>
<keyword evidence="5" id="KW-0479">Metal-binding</keyword>
<organism evidence="8">
    <name type="scientific">human gut metagenome</name>
    <dbReference type="NCBI Taxonomy" id="408170"/>
    <lineage>
        <taxon>unclassified sequences</taxon>
        <taxon>metagenomes</taxon>
        <taxon>organismal metagenomes</taxon>
    </lineage>
</organism>
<reference evidence="8" key="1">
    <citation type="journal article" date="2013" name="Environ. Microbiol.">
        <title>Microbiota from the distal guts of lean and obese adolescents exhibit partial functional redundancy besides clear differences in community structure.</title>
        <authorList>
            <person name="Ferrer M."/>
            <person name="Ruiz A."/>
            <person name="Lanza F."/>
            <person name="Haange S.B."/>
            <person name="Oberbach A."/>
            <person name="Till H."/>
            <person name="Bargiela R."/>
            <person name="Campoy C."/>
            <person name="Segura M.T."/>
            <person name="Richter M."/>
            <person name="von Bergen M."/>
            <person name="Seifert J."/>
            <person name="Suarez A."/>
        </authorList>
    </citation>
    <scope>NUCLEOTIDE SEQUENCE</scope>
</reference>
<feature type="domain" description="Poly A polymerase head" evidence="7">
    <location>
        <begin position="2"/>
        <end position="69"/>
    </location>
</feature>
<gene>
    <name evidence="8" type="ORF">OBE_07615</name>
</gene>
<accession>K1SZY6</accession>
<name>K1SZY6_9ZZZZ</name>
<comment type="caution">
    <text evidence="8">The sequence shown here is derived from an EMBL/GenBank/DDBJ whole genome shotgun (WGS) entry which is preliminary data.</text>
</comment>
<dbReference type="InterPro" id="IPR050264">
    <property type="entry name" value="Bact_CCA-adding_enz_type3_sf"/>
</dbReference>
<dbReference type="InterPro" id="IPR043519">
    <property type="entry name" value="NT_sf"/>
</dbReference>
<dbReference type="GO" id="GO:0008033">
    <property type="term" value="P:tRNA processing"/>
    <property type="evidence" value="ECO:0007669"/>
    <property type="project" value="UniProtKB-KW"/>
</dbReference>
<evidence type="ECO:0000256" key="1">
    <source>
        <dbReference type="ARBA" id="ARBA00001946"/>
    </source>
</evidence>
<dbReference type="EMBL" id="AJWZ01005234">
    <property type="protein sequence ID" value="EKC63143.1"/>
    <property type="molecule type" value="Genomic_DNA"/>
</dbReference>
<dbReference type="Gene3D" id="3.30.460.10">
    <property type="entry name" value="Beta Polymerase, domain 2"/>
    <property type="match status" value="1"/>
</dbReference>
<dbReference type="PANTHER" id="PTHR46173">
    <property type="entry name" value="CCA TRNA NUCLEOTIDYLTRANSFERASE 1, MITOCHONDRIAL"/>
    <property type="match status" value="1"/>
</dbReference>
<dbReference type="AlphaFoldDB" id="K1SZY6"/>
<dbReference type="InterPro" id="IPR002646">
    <property type="entry name" value="PolA_pol_head_dom"/>
</dbReference>
<dbReference type="GO" id="GO:0000049">
    <property type="term" value="F:tRNA binding"/>
    <property type="evidence" value="ECO:0007669"/>
    <property type="project" value="TreeGrafter"/>
</dbReference>
<dbReference type="GO" id="GO:0046872">
    <property type="term" value="F:metal ion binding"/>
    <property type="evidence" value="ECO:0007669"/>
    <property type="project" value="UniProtKB-KW"/>
</dbReference>
<evidence type="ECO:0000256" key="2">
    <source>
        <dbReference type="ARBA" id="ARBA00022679"/>
    </source>
</evidence>
<comment type="cofactor">
    <cofactor evidence="1">
        <name>Mg(2+)</name>
        <dbReference type="ChEBI" id="CHEBI:18420"/>
    </cofactor>
</comment>
<evidence type="ECO:0000256" key="3">
    <source>
        <dbReference type="ARBA" id="ARBA00022694"/>
    </source>
</evidence>
<evidence type="ECO:0000259" key="7">
    <source>
        <dbReference type="Pfam" id="PF01743"/>
    </source>
</evidence>
<dbReference type="SUPFAM" id="SSF81301">
    <property type="entry name" value="Nucleotidyltransferase"/>
    <property type="match status" value="1"/>
</dbReference>
<dbReference type="PANTHER" id="PTHR46173:SF1">
    <property type="entry name" value="CCA TRNA NUCLEOTIDYLTRANSFERASE 1, MITOCHONDRIAL"/>
    <property type="match status" value="1"/>
</dbReference>
<evidence type="ECO:0000256" key="4">
    <source>
        <dbReference type="ARBA" id="ARBA00022695"/>
    </source>
</evidence>
<sequence>MGGCVRDYLLGLTPHDTDICTNALPEQTKKCFEAYHTFDTGIKHGTISVVCGDEVYEITTYRIDGDYSD</sequence>
<evidence type="ECO:0000256" key="6">
    <source>
        <dbReference type="ARBA" id="ARBA00022842"/>
    </source>
</evidence>
<keyword evidence="2 8" id="KW-0808">Transferase</keyword>
<feature type="non-terminal residue" evidence="8">
    <location>
        <position position="69"/>
    </location>
</feature>
<keyword evidence="6" id="KW-0460">Magnesium</keyword>
<protein>
    <submittedName>
        <fullName evidence="8">tRNA nucleotidyltransferase Cca</fullName>
    </submittedName>
</protein>
<keyword evidence="4" id="KW-0548">Nucleotidyltransferase</keyword>
<evidence type="ECO:0000313" key="8">
    <source>
        <dbReference type="EMBL" id="EKC63143.1"/>
    </source>
</evidence>
<proteinExistence type="predicted"/>
<evidence type="ECO:0000256" key="5">
    <source>
        <dbReference type="ARBA" id="ARBA00022723"/>
    </source>
</evidence>
<dbReference type="Pfam" id="PF01743">
    <property type="entry name" value="PolyA_pol"/>
    <property type="match status" value="1"/>
</dbReference>